<evidence type="ECO:0000313" key="2">
    <source>
        <dbReference type="Proteomes" id="UP000006671"/>
    </source>
</evidence>
<accession>D2VDQ5</accession>
<dbReference type="KEGG" id="ngr:NAEGRDRAFT_67003"/>
<protein>
    <submittedName>
        <fullName evidence="1">Predicted protein</fullName>
    </submittedName>
</protein>
<dbReference type="InParanoid" id="D2VDQ5"/>
<gene>
    <name evidence="1" type="ORF">NAEGRDRAFT_67003</name>
</gene>
<sequence length="330" mass="38637">MQSDAFQWRKSENRLLSSYYREWWFFATYDPKADVGFCMGYNVQDPLRTFNKERSSMAGMIWPSVQKQQKVIDVEDYFTLDDFKANEHNASMQITPNNYIQVLDSENYVIVGSSHNVKWWLQFTQTCYACREVIQVPEVIQLDWISYMPAAKVKGIIQIDGRNISIDTIGYHDHNYGSWPASLFDWIWSQFNHAESDLAIVTGSYKLPLTSESVGYAFIRFRGKRIKIGTLCANSFELIPLEWKNFNGKMYCVRAQVKTHNKDWKLEMEYRAQVSDRNPGDRGLGLFVYEQISHFSVQLYEKVSNEWKVAANVTGYGFSEWTDLKYFNKP</sequence>
<organism evidence="2">
    <name type="scientific">Naegleria gruberi</name>
    <name type="common">Amoeba</name>
    <dbReference type="NCBI Taxonomy" id="5762"/>
    <lineage>
        <taxon>Eukaryota</taxon>
        <taxon>Discoba</taxon>
        <taxon>Heterolobosea</taxon>
        <taxon>Tetramitia</taxon>
        <taxon>Eutetramitia</taxon>
        <taxon>Vahlkampfiidae</taxon>
        <taxon>Naegleria</taxon>
    </lineage>
</organism>
<name>D2VDQ5_NAEGR</name>
<proteinExistence type="predicted"/>
<dbReference type="RefSeq" id="XP_002677681.1">
    <property type="nucleotide sequence ID" value="XM_002677635.1"/>
</dbReference>
<keyword evidence="2" id="KW-1185">Reference proteome</keyword>
<dbReference type="EMBL" id="GG738865">
    <property type="protein sequence ID" value="EFC44937.1"/>
    <property type="molecule type" value="Genomic_DNA"/>
</dbReference>
<dbReference type="SUPFAM" id="SSF159245">
    <property type="entry name" value="AttH-like"/>
    <property type="match status" value="1"/>
</dbReference>
<dbReference type="VEuPathDB" id="AmoebaDB:NAEGRDRAFT_67003"/>
<dbReference type="OMA" id="WISYMPA"/>
<reference evidence="1 2" key="1">
    <citation type="journal article" date="2010" name="Cell">
        <title>The genome of Naegleria gruberi illuminates early eukaryotic versatility.</title>
        <authorList>
            <person name="Fritz-Laylin L.K."/>
            <person name="Prochnik S.E."/>
            <person name="Ginger M.L."/>
            <person name="Dacks J.B."/>
            <person name="Carpenter M.L."/>
            <person name="Field M.C."/>
            <person name="Kuo A."/>
            <person name="Paredez A."/>
            <person name="Chapman J."/>
            <person name="Pham J."/>
            <person name="Shu S."/>
            <person name="Neupane R."/>
            <person name="Cipriano M."/>
            <person name="Mancuso J."/>
            <person name="Tu H."/>
            <person name="Salamov A."/>
            <person name="Lindquist E."/>
            <person name="Shapiro H."/>
            <person name="Lucas S."/>
            <person name="Grigoriev I.V."/>
            <person name="Cande W.Z."/>
            <person name="Fulton C."/>
            <person name="Rokhsar D.S."/>
            <person name="Dawson S.C."/>
        </authorList>
    </citation>
    <scope>NUCLEOTIDE SEQUENCE [LARGE SCALE GENOMIC DNA]</scope>
    <source>
        <strain evidence="1 2">NEG-M</strain>
    </source>
</reference>
<dbReference type="Proteomes" id="UP000006671">
    <property type="component" value="Unassembled WGS sequence"/>
</dbReference>
<dbReference type="AlphaFoldDB" id="D2VDQ5"/>
<evidence type="ECO:0000313" key="1">
    <source>
        <dbReference type="EMBL" id="EFC44937.1"/>
    </source>
</evidence>
<dbReference type="GeneID" id="8850260"/>
<dbReference type="OrthoDB" id="10014272at2759"/>